<proteinExistence type="inferred from homology"/>
<dbReference type="EMBL" id="CM026425">
    <property type="protein sequence ID" value="KAG0575506.1"/>
    <property type="molecule type" value="Genomic_DNA"/>
</dbReference>
<dbReference type="InterPro" id="IPR015917">
    <property type="entry name" value="Pept_C14A"/>
</dbReference>
<keyword evidence="3" id="KW-0611">Plant defense</keyword>
<dbReference type="SUPFAM" id="SSF52058">
    <property type="entry name" value="L domain-like"/>
    <property type="match status" value="1"/>
</dbReference>
<keyword evidence="2" id="KW-0677">Repeat</keyword>
<dbReference type="InterPro" id="IPR002138">
    <property type="entry name" value="Pept_C14_p10"/>
</dbReference>
<dbReference type="PROSITE" id="PS50207">
    <property type="entry name" value="CASPASE_P10"/>
    <property type="match status" value="1"/>
</dbReference>
<evidence type="ECO:0000256" key="1">
    <source>
        <dbReference type="ARBA" id="ARBA00010134"/>
    </source>
</evidence>
<evidence type="ECO:0000313" key="9">
    <source>
        <dbReference type="Proteomes" id="UP000822688"/>
    </source>
</evidence>
<dbReference type="InterPro" id="IPR000225">
    <property type="entry name" value="Armadillo"/>
</dbReference>
<dbReference type="Gene3D" id="1.10.8.430">
    <property type="entry name" value="Helical domain of apoptotic protease-activating factors"/>
    <property type="match status" value="1"/>
</dbReference>
<dbReference type="InterPro" id="IPR002182">
    <property type="entry name" value="NB-ARC"/>
</dbReference>
<dbReference type="InterPro" id="IPR011989">
    <property type="entry name" value="ARM-like"/>
</dbReference>
<dbReference type="Gene3D" id="3.40.50.1460">
    <property type="match status" value="1"/>
</dbReference>
<dbReference type="SMART" id="SM00115">
    <property type="entry name" value="CASc"/>
    <property type="match status" value="1"/>
</dbReference>
<reference evidence="8" key="1">
    <citation type="submission" date="2020-06" db="EMBL/GenBank/DDBJ databases">
        <title>WGS assembly of Ceratodon purpureus strain R40.</title>
        <authorList>
            <person name="Carey S.B."/>
            <person name="Jenkins J."/>
            <person name="Shu S."/>
            <person name="Lovell J.T."/>
            <person name="Sreedasyam A."/>
            <person name="Maumus F."/>
            <person name="Tiley G.P."/>
            <person name="Fernandez-Pozo N."/>
            <person name="Barry K."/>
            <person name="Chen C."/>
            <person name="Wang M."/>
            <person name="Lipzen A."/>
            <person name="Daum C."/>
            <person name="Saski C.A."/>
            <person name="Payton A.C."/>
            <person name="Mcbreen J.C."/>
            <person name="Conrad R.E."/>
            <person name="Kollar L.M."/>
            <person name="Olsson S."/>
            <person name="Huttunen S."/>
            <person name="Landis J.B."/>
            <person name="Wickett N.J."/>
            <person name="Johnson M.G."/>
            <person name="Rensing S.A."/>
            <person name="Grimwood J."/>
            <person name="Schmutz J."/>
            <person name="Mcdaniel S.F."/>
        </authorList>
    </citation>
    <scope>NUCLEOTIDE SEQUENCE</scope>
    <source>
        <strain evidence="8">R40</strain>
    </source>
</reference>
<dbReference type="Proteomes" id="UP000822688">
    <property type="component" value="Chromosome 5"/>
</dbReference>
<dbReference type="Gene3D" id="3.40.50.300">
    <property type="entry name" value="P-loop containing nucleotide triphosphate hydrolases"/>
    <property type="match status" value="1"/>
</dbReference>
<organism evidence="8 9">
    <name type="scientific">Ceratodon purpureus</name>
    <name type="common">Fire moss</name>
    <name type="synonym">Dicranum purpureum</name>
    <dbReference type="NCBI Taxonomy" id="3225"/>
    <lineage>
        <taxon>Eukaryota</taxon>
        <taxon>Viridiplantae</taxon>
        <taxon>Streptophyta</taxon>
        <taxon>Embryophyta</taxon>
        <taxon>Bryophyta</taxon>
        <taxon>Bryophytina</taxon>
        <taxon>Bryopsida</taxon>
        <taxon>Dicranidae</taxon>
        <taxon>Pseudoditrichales</taxon>
        <taxon>Ditrichaceae</taxon>
        <taxon>Ceratodon</taxon>
    </lineage>
</organism>
<feature type="repeat" description="ARM" evidence="4">
    <location>
        <begin position="1019"/>
        <end position="1062"/>
    </location>
</feature>
<evidence type="ECO:0000313" key="8">
    <source>
        <dbReference type="EMBL" id="KAG0575506.1"/>
    </source>
</evidence>
<dbReference type="PROSITE" id="PS50208">
    <property type="entry name" value="CASPASE_P20"/>
    <property type="match status" value="1"/>
</dbReference>
<dbReference type="AlphaFoldDB" id="A0A8T0HXA8"/>
<feature type="domain" description="Caspase family p20" evidence="7">
    <location>
        <begin position="23"/>
        <end position="162"/>
    </location>
</feature>
<evidence type="ECO:0000259" key="7">
    <source>
        <dbReference type="PROSITE" id="PS50208"/>
    </source>
</evidence>
<dbReference type="PANTHER" id="PTHR36766:SF30">
    <property type="entry name" value="TIR-NBS TYPE DISEASE RESISTANCE PROTEIN-RELATED"/>
    <property type="match status" value="1"/>
</dbReference>
<evidence type="ECO:0000256" key="5">
    <source>
        <dbReference type="RuleBase" id="RU003971"/>
    </source>
</evidence>
<comment type="caution">
    <text evidence="8">The sequence shown here is derived from an EMBL/GenBank/DDBJ whole genome shotgun (WGS) entry which is preliminary data.</text>
</comment>
<dbReference type="SUPFAM" id="SSF48371">
    <property type="entry name" value="ARM repeat"/>
    <property type="match status" value="1"/>
</dbReference>
<dbReference type="InterPro" id="IPR027417">
    <property type="entry name" value="P-loop_NTPase"/>
</dbReference>
<dbReference type="InterPro" id="IPR016024">
    <property type="entry name" value="ARM-type_fold"/>
</dbReference>
<dbReference type="Gene3D" id="1.25.10.10">
    <property type="entry name" value="Leucine-rich Repeat Variant"/>
    <property type="match status" value="1"/>
</dbReference>
<dbReference type="Gene3D" id="3.80.10.10">
    <property type="entry name" value="Ribonuclease Inhibitor"/>
    <property type="match status" value="1"/>
</dbReference>
<dbReference type="Pfam" id="PF23598">
    <property type="entry name" value="LRR_14"/>
    <property type="match status" value="1"/>
</dbReference>
<dbReference type="SUPFAM" id="SSF52540">
    <property type="entry name" value="P-loop containing nucleoside triphosphate hydrolases"/>
    <property type="match status" value="1"/>
</dbReference>
<dbReference type="InterPro" id="IPR042197">
    <property type="entry name" value="Apaf_helical"/>
</dbReference>
<evidence type="ECO:0000259" key="6">
    <source>
        <dbReference type="PROSITE" id="PS50207"/>
    </source>
</evidence>
<accession>A0A8T0HXA8</accession>
<dbReference type="InterPro" id="IPR055414">
    <property type="entry name" value="LRR_R13L4/SHOC2-like"/>
</dbReference>
<evidence type="ECO:0000256" key="2">
    <source>
        <dbReference type="ARBA" id="ARBA00022737"/>
    </source>
</evidence>
<dbReference type="GO" id="GO:0004197">
    <property type="term" value="F:cysteine-type endopeptidase activity"/>
    <property type="evidence" value="ECO:0007669"/>
    <property type="project" value="InterPro"/>
</dbReference>
<dbReference type="InterPro" id="IPR032675">
    <property type="entry name" value="LRR_dom_sf"/>
</dbReference>
<dbReference type="InterPro" id="IPR036388">
    <property type="entry name" value="WH-like_DNA-bd_sf"/>
</dbReference>
<dbReference type="InterPro" id="IPR001309">
    <property type="entry name" value="Pept_C14_p20"/>
</dbReference>
<dbReference type="Gene3D" id="1.10.10.10">
    <property type="entry name" value="Winged helix-like DNA-binding domain superfamily/Winged helix DNA-binding domain"/>
    <property type="match status" value="1"/>
</dbReference>
<dbReference type="Pfam" id="PF00931">
    <property type="entry name" value="NB-ARC"/>
    <property type="match status" value="1"/>
</dbReference>
<dbReference type="SUPFAM" id="SSF52129">
    <property type="entry name" value="Caspase-like"/>
    <property type="match status" value="1"/>
</dbReference>
<dbReference type="GO" id="GO:0006508">
    <property type="term" value="P:proteolysis"/>
    <property type="evidence" value="ECO:0007669"/>
    <property type="project" value="InterPro"/>
</dbReference>
<dbReference type="GO" id="GO:0043531">
    <property type="term" value="F:ADP binding"/>
    <property type="evidence" value="ECO:0007669"/>
    <property type="project" value="InterPro"/>
</dbReference>
<gene>
    <name evidence="8" type="ORF">KC19_5G008800</name>
</gene>
<dbReference type="PANTHER" id="PTHR36766">
    <property type="entry name" value="PLANT BROAD-SPECTRUM MILDEW RESISTANCE PROTEIN RPW8"/>
    <property type="match status" value="1"/>
</dbReference>
<keyword evidence="9" id="KW-1185">Reference proteome</keyword>
<dbReference type="SMART" id="SM00185">
    <property type="entry name" value="ARM"/>
    <property type="match status" value="2"/>
</dbReference>
<sequence>MASPGEYPSKVLKRRAKGNLEAKRGDVISISMENYPQDMKRCGAEYDRGKMHALFKTLFFDVKWFVDCKAETLKRELIKVSETIGSGTSESSCTPPKKKKKPDCFVCFVSAHGNTDEHGHYITDIWKNKVYIISDILEPFMKCDGLEGIPKVFFINACRGKLRSTDSMVECVKRTGKDSLVFFSTEEGYESFRSPKNGTLFVQALYEAISLNHEKEDVGSMVTIANNMIRRDSEVLFRKEGHKKVLCQVAPSHSNLTGKVYWRTQGLSESQADMDNNVGNGIVGQDAYREKLKKWSMSRKKSGTSGIESQSFGVSGMGGIGKTTLAKSLFEDEEIKEYYDHRVYWVTVKKNPDILKCQRRLISEICKETPSATLDTEKLLLGELTRKLLSERKKILLFLDDVWEKDDVDKMLGDPFLKILPQGSKCIITSRKLAELVKLVTNEQIEKLDVLNAKDANALFCSKAFSRATIPDIFDNDLKTVVKDVIAACGHVPILLTTLGADRWGIRSIESWEEVRDRLKAITAQNKTSDDESATYQKLIEQLMISYDDLPEGDPDSGDGINLKDFFLDFAAFPEQEEIEIAVLMDMWTKPGLTEDGAYRILEELEQRCLVKIAGYWCYVHDIFRNLAVKIIEELPLNKRRRLFAWGMSNSRLPEKWDILQNASSHDCEDESREKLVIFETEKMVITRSELKEFHPRDSILFKCLTRLRMLLLTSNLNLVSLPPEIGCLTSLEKLDLSWCLGLRELPREIGQLESLLKLNMAGCCSLTAIPCEIGKLKKLMELNMQSCGIVKLPEEIGELSSLTWLCLNDCNKLGVLPEAIGKLSSLVRLECDMLKIGEIPKTLGNLSNLKYMSFGACGNITKIPAEFAKLRQLISMSFAASHELKVVPDHLDRLGRKGTGNLTEFNVCNTRVKVEELPPNLLELQKCNKGNSRDSKVEAMVEDDMKLHGWHKRGVLVDTTSVFDPSNKAERRASFGLARIISMVKTEPFLSPRFDTAIRIMYTMANHDGTRHAIVRSGGLPVLLRCIAKGDPQRCGEYAAATLRNICMTYSTHKAVVDAGGLEVLTRVLHRKNNIRFYAYQALVLITNGDVEEGDYAFTSEIYDRCGHYFGEWRKRSICTIQRDVAPCIYCVVEQEYLTVKGSLKS</sequence>
<dbReference type="GO" id="GO:0006952">
    <property type="term" value="P:defense response"/>
    <property type="evidence" value="ECO:0007669"/>
    <property type="project" value="UniProtKB-KW"/>
</dbReference>
<comment type="similarity">
    <text evidence="1 5">Belongs to the peptidase C14A family.</text>
</comment>
<evidence type="ECO:0000256" key="3">
    <source>
        <dbReference type="ARBA" id="ARBA00022821"/>
    </source>
</evidence>
<name>A0A8T0HXA8_CERPU</name>
<dbReference type="Pfam" id="PF00656">
    <property type="entry name" value="Peptidase_C14"/>
    <property type="match status" value="1"/>
</dbReference>
<dbReference type="PRINTS" id="PR00364">
    <property type="entry name" value="DISEASERSIST"/>
</dbReference>
<dbReference type="InterPro" id="IPR011600">
    <property type="entry name" value="Pept_C14_caspase"/>
</dbReference>
<feature type="domain" description="Caspase family p10" evidence="6">
    <location>
        <begin position="177"/>
        <end position="264"/>
    </location>
</feature>
<dbReference type="PROSITE" id="PS50176">
    <property type="entry name" value="ARM_REPEAT"/>
    <property type="match status" value="1"/>
</dbReference>
<evidence type="ECO:0000256" key="4">
    <source>
        <dbReference type="PROSITE-ProRule" id="PRU00259"/>
    </source>
</evidence>
<protein>
    <submittedName>
        <fullName evidence="8">Uncharacterized protein</fullName>
    </submittedName>
</protein>
<dbReference type="InterPro" id="IPR029030">
    <property type="entry name" value="Caspase-like_dom_sf"/>
</dbReference>